<dbReference type="PANTHER" id="PTHR48111">
    <property type="entry name" value="REGULATOR OF RPOS"/>
    <property type="match status" value="1"/>
</dbReference>
<evidence type="ECO:0000313" key="10">
    <source>
        <dbReference type="Proteomes" id="UP001596398"/>
    </source>
</evidence>
<evidence type="ECO:0000259" key="8">
    <source>
        <dbReference type="PROSITE" id="PS50110"/>
    </source>
</evidence>
<evidence type="ECO:0000256" key="4">
    <source>
        <dbReference type="ARBA" id="ARBA00023125"/>
    </source>
</evidence>
<dbReference type="SMART" id="SM00448">
    <property type="entry name" value="REC"/>
    <property type="match status" value="1"/>
</dbReference>
<dbReference type="InterPro" id="IPR001789">
    <property type="entry name" value="Sig_transdc_resp-reg_receiver"/>
</dbReference>
<gene>
    <name evidence="9" type="ORF">ACFQJ4_05265</name>
</gene>
<dbReference type="SUPFAM" id="SSF52172">
    <property type="entry name" value="CheY-like"/>
    <property type="match status" value="1"/>
</dbReference>
<evidence type="ECO:0000256" key="5">
    <source>
        <dbReference type="ARBA" id="ARBA00023163"/>
    </source>
</evidence>
<accession>A0ABD5ZMZ7</accession>
<evidence type="ECO:0000256" key="1">
    <source>
        <dbReference type="ARBA" id="ARBA00022553"/>
    </source>
</evidence>
<name>A0ABD5ZMZ7_9EURY</name>
<dbReference type="GO" id="GO:0003677">
    <property type="term" value="F:DNA binding"/>
    <property type="evidence" value="ECO:0007669"/>
    <property type="project" value="UniProtKB-KW"/>
</dbReference>
<proteinExistence type="predicted"/>
<keyword evidence="4" id="KW-0238">DNA-binding</keyword>
<dbReference type="Pfam" id="PF08663">
    <property type="entry name" value="HalX"/>
    <property type="match status" value="1"/>
</dbReference>
<dbReference type="InterPro" id="IPR039420">
    <property type="entry name" value="WalR-like"/>
</dbReference>
<feature type="modified residue" description="4-aspartylphosphate" evidence="6">
    <location>
        <position position="68"/>
    </location>
</feature>
<dbReference type="GO" id="GO:0000160">
    <property type="term" value="P:phosphorelay signal transduction system"/>
    <property type="evidence" value="ECO:0007669"/>
    <property type="project" value="UniProtKB-KW"/>
</dbReference>
<reference evidence="9 10" key="1">
    <citation type="journal article" date="2019" name="Int. J. Syst. Evol. Microbiol.">
        <title>The Global Catalogue of Microorganisms (GCM) 10K type strain sequencing project: providing services to taxonomists for standard genome sequencing and annotation.</title>
        <authorList>
            <consortium name="The Broad Institute Genomics Platform"/>
            <consortium name="The Broad Institute Genome Sequencing Center for Infectious Disease"/>
            <person name="Wu L."/>
            <person name="Ma J."/>
        </authorList>
    </citation>
    <scope>NUCLEOTIDE SEQUENCE [LARGE SCALE GENOMIC DNA]</scope>
    <source>
        <strain evidence="9 10">DT85</strain>
    </source>
</reference>
<feature type="region of interest" description="Disordered" evidence="7">
    <location>
        <begin position="1"/>
        <end position="21"/>
    </location>
</feature>
<sequence>MTAASNDRLSTDGAGDDGREPVVLVVDDEERVTQAFDLWLDGYDVRTATSGEAALETLDDEVDVILLDRQMPGMNGDEVLERVREGEHSPRVAMVTGVAPTFDVVDMPFDDYLEKPVGQEELRAVIERLLDRSAYDERIAELEATTRKVELLRERHTDSELADSEEFGELTDRRDRLRYEADELLADLGPEEFARLMQDL</sequence>
<protein>
    <submittedName>
        <fullName evidence="9">Response regulator</fullName>
    </submittedName>
</protein>
<comment type="caution">
    <text evidence="9">The sequence shown here is derived from an EMBL/GenBank/DDBJ whole genome shotgun (WGS) entry which is preliminary data.</text>
</comment>
<dbReference type="PROSITE" id="PS50110">
    <property type="entry name" value="RESPONSE_REGULATORY"/>
    <property type="match status" value="1"/>
</dbReference>
<organism evidence="9 10">
    <name type="scientific">Halosegnis marinus</name>
    <dbReference type="NCBI Taxonomy" id="3034023"/>
    <lineage>
        <taxon>Archaea</taxon>
        <taxon>Methanobacteriati</taxon>
        <taxon>Methanobacteriota</taxon>
        <taxon>Stenosarchaea group</taxon>
        <taxon>Halobacteria</taxon>
        <taxon>Halobacteriales</taxon>
        <taxon>Natronomonadaceae</taxon>
        <taxon>Halosegnis</taxon>
    </lineage>
</organism>
<dbReference type="InterPro" id="IPR013971">
    <property type="entry name" value="HalX_domain"/>
</dbReference>
<keyword evidence="5" id="KW-0804">Transcription</keyword>
<dbReference type="AlphaFoldDB" id="A0ABD5ZMZ7"/>
<dbReference type="Proteomes" id="UP001596398">
    <property type="component" value="Unassembled WGS sequence"/>
</dbReference>
<feature type="domain" description="Response regulatory" evidence="8">
    <location>
        <begin position="22"/>
        <end position="130"/>
    </location>
</feature>
<dbReference type="EMBL" id="JBHTAP010000001">
    <property type="protein sequence ID" value="MFC7234727.1"/>
    <property type="molecule type" value="Genomic_DNA"/>
</dbReference>
<dbReference type="PANTHER" id="PTHR48111:SF1">
    <property type="entry name" value="TWO-COMPONENT RESPONSE REGULATOR ORR33"/>
    <property type="match status" value="1"/>
</dbReference>
<evidence type="ECO:0000256" key="6">
    <source>
        <dbReference type="PROSITE-ProRule" id="PRU00169"/>
    </source>
</evidence>
<dbReference type="Pfam" id="PF00072">
    <property type="entry name" value="Response_reg"/>
    <property type="match status" value="1"/>
</dbReference>
<evidence type="ECO:0000256" key="7">
    <source>
        <dbReference type="SAM" id="MobiDB-lite"/>
    </source>
</evidence>
<keyword evidence="1 6" id="KW-0597">Phosphoprotein</keyword>
<evidence type="ECO:0000313" key="9">
    <source>
        <dbReference type="EMBL" id="MFC7234727.1"/>
    </source>
</evidence>
<dbReference type="InterPro" id="IPR011006">
    <property type="entry name" value="CheY-like_superfamily"/>
</dbReference>
<evidence type="ECO:0000256" key="3">
    <source>
        <dbReference type="ARBA" id="ARBA00023015"/>
    </source>
</evidence>
<evidence type="ECO:0000256" key="2">
    <source>
        <dbReference type="ARBA" id="ARBA00023012"/>
    </source>
</evidence>
<keyword evidence="10" id="KW-1185">Reference proteome</keyword>
<keyword evidence="3" id="KW-0805">Transcription regulation</keyword>
<dbReference type="RefSeq" id="WP_276235742.1">
    <property type="nucleotide sequence ID" value="NZ_CP119802.1"/>
</dbReference>
<keyword evidence="2" id="KW-0902">Two-component regulatory system</keyword>
<dbReference type="GeneID" id="79266396"/>
<dbReference type="Gene3D" id="3.40.50.2300">
    <property type="match status" value="1"/>
</dbReference>